<keyword evidence="15" id="KW-1185">Reference proteome</keyword>
<comment type="caution">
    <text evidence="14">The sequence shown here is derived from an EMBL/GenBank/DDBJ whole genome shotgun (WGS) entry which is preliminary data.</text>
</comment>
<dbReference type="GO" id="GO:0071555">
    <property type="term" value="P:cell wall organization"/>
    <property type="evidence" value="ECO:0007669"/>
    <property type="project" value="UniProtKB-KW"/>
</dbReference>
<evidence type="ECO:0000313" key="15">
    <source>
        <dbReference type="Proteomes" id="UP000198211"/>
    </source>
</evidence>
<keyword evidence="7" id="KW-0325">Glycoprotein</keyword>
<organism evidence="14 15">
    <name type="scientific">Phytophthora megakarya</name>
    <dbReference type="NCBI Taxonomy" id="4795"/>
    <lineage>
        <taxon>Eukaryota</taxon>
        <taxon>Sar</taxon>
        <taxon>Stramenopiles</taxon>
        <taxon>Oomycota</taxon>
        <taxon>Peronosporomycetes</taxon>
        <taxon>Peronosporales</taxon>
        <taxon>Peronosporaceae</taxon>
        <taxon>Phytophthora</taxon>
    </lineage>
</organism>
<dbReference type="GO" id="GO:0042973">
    <property type="term" value="F:glucan endo-1,3-beta-D-glucosidase activity"/>
    <property type="evidence" value="ECO:0007669"/>
    <property type="project" value="UniProtKB-EC"/>
</dbReference>
<evidence type="ECO:0000256" key="9">
    <source>
        <dbReference type="ARBA" id="ARBA00023316"/>
    </source>
</evidence>
<evidence type="ECO:0000256" key="6">
    <source>
        <dbReference type="ARBA" id="ARBA00023136"/>
    </source>
</evidence>
<proteinExistence type="predicted"/>
<evidence type="ECO:0000256" key="10">
    <source>
        <dbReference type="ARBA" id="ARBA00023326"/>
    </source>
</evidence>
<comment type="function">
    <text evidence="11">Glucanases play a role in cell expansion during growth, in cell-cell fusion during mating, and in spore release during sporulation. This enzyme may be involved in beta-glucan degradation. Active on laminarin and lichenan.</text>
</comment>
<keyword evidence="5 14" id="KW-0378">Hydrolase</keyword>
<protein>
    <recommendedName>
        <fullName evidence="3">glucan endo-1,3-beta-D-glucosidase</fullName>
        <ecNumber evidence="3">3.2.1.39</ecNumber>
    </recommendedName>
    <alternativeName>
        <fullName evidence="13">Endo-1,3-beta-glucanase btgC</fullName>
    </alternativeName>
    <alternativeName>
        <fullName evidence="12">Laminarinase btgC</fullName>
    </alternativeName>
</protein>
<dbReference type="InterPro" id="IPR050732">
    <property type="entry name" value="Beta-glucan_modifiers"/>
</dbReference>
<evidence type="ECO:0000256" key="4">
    <source>
        <dbReference type="ARBA" id="ARBA00022475"/>
    </source>
</evidence>
<keyword evidence="6" id="KW-0472">Membrane</keyword>
<sequence>MIANYYTHVRTFYSQYYGILLVPVAQFAAKNKVTLYLGVHAIESWQSAEIDNGVAAVKNYPGTVTAILVCNENLMNVKAAKFLSIVSPIKSRLGPVLAATVKFGTVQRITEYLSSKYNSETAKLQVNLDILGVNIYLFFDPKYNPANPTAILDGASSGVTPSFTESIKFYKAVANWVSSTSASASLA</sequence>
<comment type="subcellular location">
    <subcellularLocation>
        <location evidence="2">Cell membrane</location>
    </subcellularLocation>
</comment>
<keyword evidence="8" id="KW-0119">Carbohydrate metabolism</keyword>
<evidence type="ECO:0000256" key="1">
    <source>
        <dbReference type="ARBA" id="ARBA00000382"/>
    </source>
</evidence>
<dbReference type="SUPFAM" id="SSF51445">
    <property type="entry name" value="(Trans)glycosidases"/>
    <property type="match status" value="1"/>
</dbReference>
<dbReference type="OrthoDB" id="128595at2759"/>
<dbReference type="Proteomes" id="UP000198211">
    <property type="component" value="Unassembled WGS sequence"/>
</dbReference>
<keyword evidence="10" id="KW-0624">Polysaccharide degradation</keyword>
<reference evidence="15" key="1">
    <citation type="submission" date="2017-03" db="EMBL/GenBank/DDBJ databases">
        <title>Phytopthora megakarya and P. palmivora, two closely related causual agents of cacao black pod achieved similar genome size and gene model numbers by different mechanisms.</title>
        <authorList>
            <person name="Ali S."/>
            <person name="Shao J."/>
            <person name="Larry D.J."/>
            <person name="Kronmiller B."/>
            <person name="Shen D."/>
            <person name="Strem M.D."/>
            <person name="Melnick R.L."/>
            <person name="Guiltinan M.J."/>
            <person name="Tyler B.M."/>
            <person name="Meinhardt L.W."/>
            <person name="Bailey B.A."/>
        </authorList>
    </citation>
    <scope>NUCLEOTIDE SEQUENCE [LARGE SCALE GENOMIC DNA]</scope>
    <source>
        <strain evidence="15">zdho120</strain>
    </source>
</reference>
<dbReference type="GO" id="GO:0000272">
    <property type="term" value="P:polysaccharide catabolic process"/>
    <property type="evidence" value="ECO:0007669"/>
    <property type="project" value="UniProtKB-KW"/>
</dbReference>
<evidence type="ECO:0000256" key="2">
    <source>
        <dbReference type="ARBA" id="ARBA00004236"/>
    </source>
</evidence>
<evidence type="ECO:0000256" key="11">
    <source>
        <dbReference type="ARBA" id="ARBA00037649"/>
    </source>
</evidence>
<evidence type="ECO:0000256" key="7">
    <source>
        <dbReference type="ARBA" id="ARBA00023180"/>
    </source>
</evidence>
<evidence type="ECO:0000313" key="14">
    <source>
        <dbReference type="EMBL" id="OWZ14636.1"/>
    </source>
</evidence>
<keyword evidence="9" id="KW-0961">Cell wall biogenesis/degradation</keyword>
<name>A0A225WA79_9STRA</name>
<comment type="catalytic activity">
    <reaction evidence="1">
        <text>Hydrolysis of (1-&gt;3)-beta-D-glucosidic linkages in (1-&gt;3)-beta-D-glucans.</text>
        <dbReference type="EC" id="3.2.1.39"/>
    </reaction>
</comment>
<evidence type="ECO:0000256" key="13">
    <source>
        <dbReference type="ARBA" id="ARBA00043078"/>
    </source>
</evidence>
<evidence type="ECO:0000256" key="5">
    <source>
        <dbReference type="ARBA" id="ARBA00022801"/>
    </source>
</evidence>
<dbReference type="PANTHER" id="PTHR16631:SF17">
    <property type="entry name" value="GLUCAN ENDO-1,3-BETA-GLUCOSIDASE BTGC"/>
    <property type="match status" value="1"/>
</dbReference>
<keyword evidence="4" id="KW-1003">Cell membrane</keyword>
<evidence type="ECO:0000256" key="3">
    <source>
        <dbReference type="ARBA" id="ARBA00012780"/>
    </source>
</evidence>
<dbReference type="AlphaFoldDB" id="A0A225WA79"/>
<dbReference type="InterPro" id="IPR017853">
    <property type="entry name" value="GH"/>
</dbReference>
<dbReference type="GO" id="GO:0005886">
    <property type="term" value="C:plasma membrane"/>
    <property type="evidence" value="ECO:0007669"/>
    <property type="project" value="UniProtKB-SubCell"/>
</dbReference>
<evidence type="ECO:0000256" key="12">
    <source>
        <dbReference type="ARBA" id="ARBA00042373"/>
    </source>
</evidence>
<gene>
    <name evidence="14" type="ORF">PHMEG_00011847</name>
</gene>
<dbReference type="EC" id="3.2.1.39" evidence="3"/>
<dbReference type="EMBL" id="NBNE01001292">
    <property type="protein sequence ID" value="OWZ14636.1"/>
    <property type="molecule type" value="Genomic_DNA"/>
</dbReference>
<evidence type="ECO:0000256" key="8">
    <source>
        <dbReference type="ARBA" id="ARBA00023277"/>
    </source>
</evidence>
<dbReference type="PANTHER" id="PTHR16631">
    <property type="entry name" value="GLUCAN 1,3-BETA-GLUCOSIDASE"/>
    <property type="match status" value="1"/>
</dbReference>
<accession>A0A225WA79</accession>